<accession>A0AAU7JU94</accession>
<keyword evidence="1" id="KW-0732">Signal</keyword>
<dbReference type="EMBL" id="CP157483">
    <property type="protein sequence ID" value="XBO43761.1"/>
    <property type="molecule type" value="Genomic_DNA"/>
</dbReference>
<dbReference type="AlphaFoldDB" id="A0AAU7JU94"/>
<reference evidence="2" key="1">
    <citation type="submission" date="2024-05" db="EMBL/GenBank/DDBJ databases">
        <authorList>
            <person name="Kim S."/>
            <person name="Heo J."/>
            <person name="Choi H."/>
            <person name="Choi Y."/>
            <person name="Kwon S.-W."/>
            <person name="Kim Y."/>
        </authorList>
    </citation>
    <scope>NUCLEOTIDE SEQUENCE</scope>
    <source>
        <strain evidence="2">KACC 23699</strain>
    </source>
</reference>
<evidence type="ECO:0000313" key="2">
    <source>
        <dbReference type="EMBL" id="XBO43761.1"/>
    </source>
</evidence>
<proteinExistence type="predicted"/>
<organism evidence="2">
    <name type="scientific">Pedococcus sp. KACC 23699</name>
    <dbReference type="NCBI Taxonomy" id="3149228"/>
    <lineage>
        <taxon>Bacteria</taxon>
        <taxon>Bacillati</taxon>
        <taxon>Actinomycetota</taxon>
        <taxon>Actinomycetes</taxon>
        <taxon>Micrococcales</taxon>
        <taxon>Intrasporangiaceae</taxon>
        <taxon>Pedococcus</taxon>
    </lineage>
</organism>
<dbReference type="RefSeq" id="WP_406831211.1">
    <property type="nucleotide sequence ID" value="NZ_CP157483.1"/>
</dbReference>
<protein>
    <recommendedName>
        <fullName evidence="3">Secreted protein</fullName>
    </recommendedName>
</protein>
<sequence length="223" mass="24293">MNRTSSLRAAVVATVSVLALIAAPTTASAQAPPGPVDESRLVPTLSPTFTPWTCKAEQTGPVCTGSRHLTFDWELTDFPCAVPVYNARDERRRQTRFYDWNYLNYDRSFQSNDVDWFSTSPQGPATGSISTTIRFQEHYGVPGDDATRTITTDGVLYDIRSAQGAPLWRAVGTVIEPPGVVGTFTGHVTDHGVSMRYVDVPFSEVLPDDTFVSLVCEAATATP</sequence>
<evidence type="ECO:0008006" key="3">
    <source>
        <dbReference type="Google" id="ProtNLM"/>
    </source>
</evidence>
<feature type="signal peptide" evidence="1">
    <location>
        <begin position="1"/>
        <end position="29"/>
    </location>
</feature>
<gene>
    <name evidence="2" type="ORF">ABEG17_00055</name>
</gene>
<name>A0AAU7JU94_9MICO</name>
<feature type="chain" id="PRO_5043470486" description="Secreted protein" evidence="1">
    <location>
        <begin position="30"/>
        <end position="223"/>
    </location>
</feature>
<evidence type="ECO:0000256" key="1">
    <source>
        <dbReference type="SAM" id="SignalP"/>
    </source>
</evidence>